<sequence>MSRPENSTWNLSAADLTVVGPEEAIDRVTRMATRLLGVPAAFIALSDCDTQVFKSEIGLPEGGRRTENGLRVLAGDEAVCLAQVEGGEPLVIDDVAADGRLADSAIAGMLRIGAFMAMPVSLPDGSAVGCLCVLDERPRAWSADDRRSLEELRAILSSELALRQEVKQRQRLEQHAFLMSREMEHRIKNSLSTVQAIILLSVRDGQSASEIRADLLERVASLAKTQSLLADGDGKGAMFADIVTAELQHYGIGTNVWIDGPEVLVGKDDAVSVAMIIHELATNATKHGALALRNKGGVSMRWETFERERQPFLTFHWEEWFGGGPTPPVMRGSAGLGFGTELLETLVLRQMRGEMSRELTPGGLMFTATVKLSRIPA</sequence>
<dbReference type="SMART" id="SM00065">
    <property type="entry name" value="GAF"/>
    <property type="match status" value="1"/>
</dbReference>
<evidence type="ECO:0000256" key="4">
    <source>
        <dbReference type="ARBA" id="ARBA00022679"/>
    </source>
</evidence>
<keyword evidence="4" id="KW-0808">Transferase</keyword>
<evidence type="ECO:0000259" key="8">
    <source>
        <dbReference type="SMART" id="SM00065"/>
    </source>
</evidence>
<dbReference type="EMBL" id="SOZD01000006">
    <property type="protein sequence ID" value="TFF19850.1"/>
    <property type="molecule type" value="Genomic_DNA"/>
</dbReference>
<dbReference type="InterPro" id="IPR003018">
    <property type="entry name" value="GAF"/>
</dbReference>
<accession>A0A4Y8REM8</accession>
<dbReference type="SUPFAM" id="SSF55781">
    <property type="entry name" value="GAF domain-like"/>
    <property type="match status" value="1"/>
</dbReference>
<dbReference type="EC" id="2.7.13.3" evidence="2"/>
<evidence type="ECO:0000256" key="2">
    <source>
        <dbReference type="ARBA" id="ARBA00012438"/>
    </source>
</evidence>
<comment type="caution">
    <text evidence="10">The sequence shown here is derived from an EMBL/GenBank/DDBJ whole genome shotgun (WGS) entry which is preliminary data.</text>
</comment>
<dbReference type="Pfam" id="PF01590">
    <property type="entry name" value="GAF"/>
    <property type="match status" value="1"/>
</dbReference>
<protein>
    <recommendedName>
        <fullName evidence="2">histidine kinase</fullName>
        <ecNumber evidence="2">2.7.13.3</ecNumber>
    </recommendedName>
</protein>
<dbReference type="Pfam" id="PF07536">
    <property type="entry name" value="HWE_HK"/>
    <property type="match status" value="1"/>
</dbReference>
<dbReference type="PANTHER" id="PTHR41523">
    <property type="entry name" value="TWO-COMPONENT SYSTEM SENSOR PROTEIN"/>
    <property type="match status" value="1"/>
</dbReference>
<feature type="domain" description="Signal transduction histidine kinase HWE region" evidence="9">
    <location>
        <begin position="182"/>
        <end position="262"/>
    </location>
</feature>
<dbReference type="Gene3D" id="3.30.565.10">
    <property type="entry name" value="Histidine kinase-like ATPase, C-terminal domain"/>
    <property type="match status" value="1"/>
</dbReference>
<evidence type="ECO:0000313" key="10">
    <source>
        <dbReference type="EMBL" id="TFF19850.1"/>
    </source>
</evidence>
<dbReference type="AlphaFoldDB" id="A0A4Y8REM8"/>
<keyword evidence="6" id="KW-0418">Kinase</keyword>
<dbReference type="OrthoDB" id="341208at2"/>
<dbReference type="Gene3D" id="3.30.450.40">
    <property type="match status" value="1"/>
</dbReference>
<dbReference type="RefSeq" id="WP_134763531.1">
    <property type="nucleotide sequence ID" value="NZ_SOZD01000006.1"/>
</dbReference>
<dbReference type="GO" id="GO:0004673">
    <property type="term" value="F:protein histidine kinase activity"/>
    <property type="evidence" value="ECO:0007669"/>
    <property type="project" value="UniProtKB-EC"/>
</dbReference>
<keyword evidence="11" id="KW-1185">Reference proteome</keyword>
<evidence type="ECO:0000256" key="1">
    <source>
        <dbReference type="ARBA" id="ARBA00000085"/>
    </source>
</evidence>
<keyword evidence="3" id="KW-0597">Phosphoprotein</keyword>
<keyword evidence="7" id="KW-0067">ATP-binding</keyword>
<reference evidence="10 11" key="1">
    <citation type="submission" date="2019-03" db="EMBL/GenBank/DDBJ databases">
        <title>Jiella endophytica sp. nov., a novel endophytic bacterium isolated from root of Ficus microcarpa Linn. f.</title>
        <authorList>
            <person name="Tuo L."/>
        </authorList>
    </citation>
    <scope>NUCLEOTIDE SEQUENCE [LARGE SCALE GENOMIC DNA]</scope>
    <source>
        <strain evidence="10 11">CBS5Q-3</strain>
    </source>
</reference>
<dbReference type="InterPro" id="IPR011102">
    <property type="entry name" value="Sig_transdc_His_kinase_HWE"/>
</dbReference>
<evidence type="ECO:0000256" key="5">
    <source>
        <dbReference type="ARBA" id="ARBA00022741"/>
    </source>
</evidence>
<dbReference type="Proteomes" id="UP000298179">
    <property type="component" value="Unassembled WGS sequence"/>
</dbReference>
<dbReference type="InterPro" id="IPR029016">
    <property type="entry name" value="GAF-like_dom_sf"/>
</dbReference>
<feature type="domain" description="GAF" evidence="8">
    <location>
        <begin position="20"/>
        <end position="170"/>
    </location>
</feature>
<gene>
    <name evidence="10" type="ORF">E3C22_19485</name>
</gene>
<name>A0A4Y8REM8_9HYPH</name>
<dbReference type="GO" id="GO:0005524">
    <property type="term" value="F:ATP binding"/>
    <property type="evidence" value="ECO:0007669"/>
    <property type="project" value="UniProtKB-KW"/>
</dbReference>
<evidence type="ECO:0000256" key="6">
    <source>
        <dbReference type="ARBA" id="ARBA00022777"/>
    </source>
</evidence>
<evidence type="ECO:0000259" key="9">
    <source>
        <dbReference type="SMART" id="SM00911"/>
    </source>
</evidence>
<dbReference type="InterPro" id="IPR036890">
    <property type="entry name" value="HATPase_C_sf"/>
</dbReference>
<dbReference type="SMART" id="SM00911">
    <property type="entry name" value="HWE_HK"/>
    <property type="match status" value="1"/>
</dbReference>
<evidence type="ECO:0000313" key="11">
    <source>
        <dbReference type="Proteomes" id="UP000298179"/>
    </source>
</evidence>
<keyword evidence="5" id="KW-0547">Nucleotide-binding</keyword>
<evidence type="ECO:0000256" key="7">
    <source>
        <dbReference type="ARBA" id="ARBA00022840"/>
    </source>
</evidence>
<dbReference type="PANTHER" id="PTHR41523:SF7">
    <property type="entry name" value="HISTIDINE KINASE"/>
    <property type="match status" value="1"/>
</dbReference>
<proteinExistence type="predicted"/>
<organism evidence="10 11">
    <name type="scientific">Jiella endophytica</name>
    <dbReference type="NCBI Taxonomy" id="2558362"/>
    <lineage>
        <taxon>Bacteria</taxon>
        <taxon>Pseudomonadati</taxon>
        <taxon>Pseudomonadota</taxon>
        <taxon>Alphaproteobacteria</taxon>
        <taxon>Hyphomicrobiales</taxon>
        <taxon>Aurantimonadaceae</taxon>
        <taxon>Jiella</taxon>
    </lineage>
</organism>
<comment type="catalytic activity">
    <reaction evidence="1">
        <text>ATP + protein L-histidine = ADP + protein N-phospho-L-histidine.</text>
        <dbReference type="EC" id="2.7.13.3"/>
    </reaction>
</comment>
<evidence type="ECO:0000256" key="3">
    <source>
        <dbReference type="ARBA" id="ARBA00022553"/>
    </source>
</evidence>